<dbReference type="EMBL" id="JAAGOX010000013">
    <property type="protein sequence ID" value="NDW45361.1"/>
    <property type="molecule type" value="Genomic_DNA"/>
</dbReference>
<dbReference type="RefSeq" id="WP_164129475.1">
    <property type="nucleotide sequence ID" value="NZ_JAAGOX010000013.1"/>
</dbReference>
<reference evidence="1" key="1">
    <citation type="submission" date="2020-02" db="EMBL/GenBank/DDBJ databases">
        <title>Delineation of the pyrene-degrading pathway in Roseobacter clade bacteria by genomic analysis.</title>
        <authorList>
            <person name="Zhou H."/>
            <person name="Wang H."/>
        </authorList>
    </citation>
    <scope>NUCLEOTIDE SEQUENCE</scope>
    <source>
        <strain evidence="1">PrR005</strain>
    </source>
</reference>
<dbReference type="AlphaFoldDB" id="A0A6B2NML7"/>
<dbReference type="Pfam" id="PF14335">
    <property type="entry name" value="DUF4391"/>
    <property type="match status" value="1"/>
</dbReference>
<name>A0A6B2NML7_9RHOB</name>
<proteinExistence type="predicted"/>
<gene>
    <name evidence="1" type="ORF">G0P99_10345</name>
</gene>
<accession>A0A6B2NML7</accession>
<evidence type="ECO:0000313" key="1">
    <source>
        <dbReference type="EMBL" id="NDW45361.1"/>
    </source>
</evidence>
<sequence length="253" mass="27955">MTLYDWPRASAFGRVIPKNKIYEHAGANTGLKDLFVREVDQIIWSHKLAPETVNLAATKQVAEIQVFRITARTATLDTSVLRAIDKAIPSPLIFEVAHGGRVRLTAAYKRQSEADSTRWVVGDYFQGDWLPEDAPRAPLPVALNMGALYERLLEPLVAGQTARLIPRAASGFGEAPQASLTPSEAERPLSLEERIAQAEAIKTQTREVERITARLGREKQFNKRVAINAELRAAKQELERLTGAHPGTAVTND</sequence>
<dbReference type="InterPro" id="IPR025503">
    <property type="entry name" value="DUF4391"/>
</dbReference>
<protein>
    <submittedName>
        <fullName evidence="1">DUF4391 domain-containing protein</fullName>
    </submittedName>
</protein>
<organism evidence="1">
    <name type="scientific">Ruegeria sp. PrR005</name>
    <dbReference type="NCBI Taxonomy" id="2706882"/>
    <lineage>
        <taxon>Bacteria</taxon>
        <taxon>Pseudomonadati</taxon>
        <taxon>Pseudomonadota</taxon>
        <taxon>Alphaproteobacteria</taxon>
        <taxon>Rhodobacterales</taxon>
        <taxon>Roseobacteraceae</taxon>
        <taxon>Ruegeria</taxon>
    </lineage>
</organism>
<comment type="caution">
    <text evidence="1">The sequence shown here is derived from an EMBL/GenBank/DDBJ whole genome shotgun (WGS) entry which is preliminary data.</text>
</comment>